<comment type="caution">
    <text evidence="2">The sequence shown here is derived from an EMBL/GenBank/DDBJ whole genome shotgun (WGS) entry which is preliminary data.</text>
</comment>
<evidence type="ECO:0000256" key="1">
    <source>
        <dbReference type="SAM" id="Phobius"/>
    </source>
</evidence>
<proteinExistence type="predicted"/>
<organism evidence="2 3">
    <name type="scientific">Candidatus Giovannonibacteria bacterium GW2011_GWA2_44_13b</name>
    <dbReference type="NCBI Taxonomy" id="1618647"/>
    <lineage>
        <taxon>Bacteria</taxon>
        <taxon>Candidatus Giovannoniibacteriota</taxon>
    </lineage>
</organism>
<feature type="transmembrane region" description="Helical" evidence="1">
    <location>
        <begin position="12"/>
        <end position="27"/>
    </location>
</feature>
<gene>
    <name evidence="2" type="ORF">UW30_C0011G0003</name>
</gene>
<keyword evidence="1" id="KW-0812">Transmembrane</keyword>
<dbReference type="STRING" id="1618647.UW30_C0011G0003"/>
<sequence>MTFNWPKKNISSWFIIAILLIAGYFIWNQEALAPTDSQQIEIQPTPTPAITAEGQDCIKKGGEWKTFGLRTKEECDLPTSDAGKTCTDSSQCESGCFTDHLGATSGKCGENTVIVGCGLIFVENGKTSGGALCAD</sequence>
<dbReference type="Proteomes" id="UP000034736">
    <property type="component" value="Unassembled WGS sequence"/>
</dbReference>
<keyword evidence="1" id="KW-1133">Transmembrane helix</keyword>
<evidence type="ECO:0000313" key="2">
    <source>
        <dbReference type="EMBL" id="KKT41172.1"/>
    </source>
</evidence>
<accession>A0A0G1JB16</accession>
<protein>
    <submittedName>
        <fullName evidence="2">Uncharacterized protein</fullName>
    </submittedName>
</protein>
<dbReference type="EMBL" id="LCHU01000011">
    <property type="protein sequence ID" value="KKT41172.1"/>
    <property type="molecule type" value="Genomic_DNA"/>
</dbReference>
<dbReference type="AlphaFoldDB" id="A0A0G1JB16"/>
<reference evidence="2 3" key="1">
    <citation type="journal article" date="2015" name="Nature">
        <title>rRNA introns, odd ribosomes, and small enigmatic genomes across a large radiation of phyla.</title>
        <authorList>
            <person name="Brown C.T."/>
            <person name="Hug L.A."/>
            <person name="Thomas B.C."/>
            <person name="Sharon I."/>
            <person name="Castelle C.J."/>
            <person name="Singh A."/>
            <person name="Wilkins M.J."/>
            <person name="Williams K.H."/>
            <person name="Banfield J.F."/>
        </authorList>
    </citation>
    <scope>NUCLEOTIDE SEQUENCE [LARGE SCALE GENOMIC DNA]</scope>
</reference>
<name>A0A0G1JB16_9BACT</name>
<keyword evidence="1" id="KW-0472">Membrane</keyword>
<evidence type="ECO:0000313" key="3">
    <source>
        <dbReference type="Proteomes" id="UP000034736"/>
    </source>
</evidence>